<gene>
    <name evidence="2" type="ORF">K6K13_02680</name>
</gene>
<evidence type="ECO:0000256" key="1">
    <source>
        <dbReference type="SAM" id="Phobius"/>
    </source>
</evidence>
<evidence type="ECO:0000313" key="3">
    <source>
        <dbReference type="Proteomes" id="UP000825886"/>
    </source>
</evidence>
<reference evidence="2 3" key="1">
    <citation type="submission" date="2021-08" db="EMBL/GenBank/DDBJ databases">
        <title>Culture and genomic analysis of Symbiopectobacterium purcellii sp. nov. gen. nov., isolated from the leafhopper Empoasca decipiens.</title>
        <authorList>
            <person name="Nadal-Jimenez P."/>
            <person name="Siozios S."/>
            <person name="Halliday N."/>
            <person name="Camara M."/>
            <person name="Hurst G.D.D."/>
        </authorList>
    </citation>
    <scope>NUCLEOTIDE SEQUENCE [LARGE SCALE GENOMIC DNA]</scope>
    <source>
        <strain evidence="2 3">SyEd1</strain>
    </source>
</reference>
<keyword evidence="3" id="KW-1185">Reference proteome</keyword>
<proteinExistence type="predicted"/>
<protein>
    <submittedName>
        <fullName evidence="2">Uncharacterized protein</fullName>
    </submittedName>
</protein>
<keyword evidence="1" id="KW-1133">Transmembrane helix</keyword>
<name>A0ABX9ATT6_9ENTR</name>
<dbReference type="RefSeq" id="WP_222159446.1">
    <property type="nucleotide sequence ID" value="NZ_CP081864.1"/>
</dbReference>
<dbReference type="EMBL" id="CP081864">
    <property type="protein sequence ID" value="QZN96395.1"/>
    <property type="molecule type" value="Genomic_DNA"/>
</dbReference>
<keyword evidence="1" id="KW-0472">Membrane</keyword>
<sequence length="120" mass="13212">MPKSETSIVLPPDIGRGVLPLIQDNIPESEYEVRRRIKTFDSIGTGVSTGSALVDITIIVASSSPACIAIASIIRKWIQAKYSKKVTLTTEKGSIKFENLSADELMKVVEECKEIKFKDK</sequence>
<accession>A0ABX9ATT6</accession>
<dbReference type="Proteomes" id="UP000825886">
    <property type="component" value="Chromosome"/>
</dbReference>
<feature type="transmembrane region" description="Helical" evidence="1">
    <location>
        <begin position="52"/>
        <end position="74"/>
    </location>
</feature>
<keyword evidence="1" id="KW-0812">Transmembrane</keyword>
<organism evidence="2 3">
    <name type="scientific">Symbiopectobacterium purcellii</name>
    <dbReference type="NCBI Taxonomy" id="2871826"/>
    <lineage>
        <taxon>Bacteria</taxon>
        <taxon>Pseudomonadati</taxon>
        <taxon>Pseudomonadota</taxon>
        <taxon>Gammaproteobacteria</taxon>
        <taxon>Enterobacterales</taxon>
        <taxon>Enterobacteriaceae</taxon>
    </lineage>
</organism>
<evidence type="ECO:0000313" key="2">
    <source>
        <dbReference type="EMBL" id="QZN96395.1"/>
    </source>
</evidence>